<evidence type="ECO:0000313" key="6">
    <source>
        <dbReference type="WBParaSite" id="ECPE_0001493401-mRNA-1"/>
    </source>
</evidence>
<keyword evidence="3" id="KW-0472">Membrane</keyword>
<evidence type="ECO:0000256" key="3">
    <source>
        <dbReference type="SAM" id="Phobius"/>
    </source>
</evidence>
<dbReference type="InterPro" id="IPR010422">
    <property type="entry name" value="Ccdc124/Oxs1"/>
</dbReference>
<keyword evidence="3" id="KW-0812">Transmembrane</keyword>
<dbReference type="EMBL" id="UZAN01058860">
    <property type="protein sequence ID" value="VDP92166.1"/>
    <property type="molecule type" value="Genomic_DNA"/>
</dbReference>
<feature type="compositionally biased region" description="Basic and acidic residues" evidence="2">
    <location>
        <begin position="51"/>
        <end position="69"/>
    </location>
</feature>
<organism evidence="6">
    <name type="scientific">Echinostoma caproni</name>
    <dbReference type="NCBI Taxonomy" id="27848"/>
    <lineage>
        <taxon>Eukaryota</taxon>
        <taxon>Metazoa</taxon>
        <taxon>Spiralia</taxon>
        <taxon>Lophotrochozoa</taxon>
        <taxon>Platyhelminthes</taxon>
        <taxon>Trematoda</taxon>
        <taxon>Digenea</taxon>
        <taxon>Plagiorchiida</taxon>
        <taxon>Echinostomata</taxon>
        <taxon>Echinostomatoidea</taxon>
        <taxon>Echinostomatidae</taxon>
        <taxon>Echinostoma</taxon>
    </lineage>
</organism>
<evidence type="ECO:0000256" key="1">
    <source>
        <dbReference type="SAM" id="Coils"/>
    </source>
</evidence>
<dbReference type="GO" id="GO:0005634">
    <property type="term" value="C:nucleus"/>
    <property type="evidence" value="ECO:0007669"/>
    <property type="project" value="TreeGrafter"/>
</dbReference>
<feature type="transmembrane region" description="Helical" evidence="3">
    <location>
        <begin position="222"/>
        <end position="244"/>
    </location>
</feature>
<evidence type="ECO:0000256" key="2">
    <source>
        <dbReference type="SAM" id="MobiDB-lite"/>
    </source>
</evidence>
<feature type="region of interest" description="Disordered" evidence="2">
    <location>
        <begin position="1"/>
        <end position="69"/>
    </location>
</feature>
<dbReference type="Proteomes" id="UP000272942">
    <property type="component" value="Unassembled WGS sequence"/>
</dbReference>
<accession>A0A183B6Q9</accession>
<keyword evidence="3" id="KW-1133">Transmembrane helix</keyword>
<protein>
    <submittedName>
        <fullName evidence="6">Coiled-coil domain-containing protein 124</fullName>
    </submittedName>
</protein>
<feature type="compositionally biased region" description="Basic and acidic residues" evidence="2">
    <location>
        <begin position="12"/>
        <end position="44"/>
    </location>
</feature>
<dbReference type="PANTHER" id="PTHR21680">
    <property type="entry name" value="COILED-COIL DOMAIN-CONTAINING PROTEIN 124"/>
    <property type="match status" value="1"/>
</dbReference>
<dbReference type="AlphaFoldDB" id="A0A183B6Q9"/>
<keyword evidence="1" id="KW-0175">Coiled coil</keyword>
<proteinExistence type="predicted"/>
<dbReference type="OrthoDB" id="76412at2759"/>
<keyword evidence="5" id="KW-1185">Reference proteome</keyword>
<reference evidence="4 5" key="2">
    <citation type="submission" date="2018-11" db="EMBL/GenBank/DDBJ databases">
        <authorList>
            <consortium name="Pathogen Informatics"/>
        </authorList>
    </citation>
    <scope>NUCLEOTIDE SEQUENCE [LARGE SCALE GENOMIC DNA]</scope>
    <source>
        <strain evidence="4 5">Egypt</strain>
    </source>
</reference>
<evidence type="ECO:0000313" key="4">
    <source>
        <dbReference type="EMBL" id="VDP92166.1"/>
    </source>
</evidence>
<reference evidence="6" key="1">
    <citation type="submission" date="2016-06" db="UniProtKB">
        <authorList>
            <consortium name="WormBaseParasite"/>
        </authorList>
    </citation>
    <scope>IDENTIFICATION</scope>
</reference>
<sequence>MPKKLGTCPKALEARERRAEKKKEEKEKKERELEEAYWKDEDKHVNKKLQRKDERDEKRQEQLDKKKEKERLYAQELAEIKAAKGANVKSCHTKLTQAQIASAREALAEQLAALNKKQTKKETEEIQPNVNRMEVEGLEARNVEEAIAQPLVSAVSPNARRNVVKIASRSVPPPPTGETYEKRRELQRKELQQKEEEMRQLFVQRVKEKEQVLKEAEREVSVVLFVSPIVRVCLFVSWYLWIIVGDSCPTGLVALKSR</sequence>
<dbReference type="WBParaSite" id="ECPE_0001493401-mRNA-1">
    <property type="protein sequence ID" value="ECPE_0001493401-mRNA-1"/>
    <property type="gene ID" value="ECPE_0001493401"/>
</dbReference>
<dbReference type="GO" id="GO:0003713">
    <property type="term" value="F:transcription coactivator activity"/>
    <property type="evidence" value="ECO:0007669"/>
    <property type="project" value="TreeGrafter"/>
</dbReference>
<feature type="coiled-coil region" evidence="1">
    <location>
        <begin position="177"/>
        <end position="219"/>
    </location>
</feature>
<evidence type="ECO:0000313" key="5">
    <source>
        <dbReference type="Proteomes" id="UP000272942"/>
    </source>
</evidence>
<name>A0A183B6Q9_9TREM</name>
<dbReference type="PANTHER" id="PTHR21680:SF0">
    <property type="entry name" value="COILED-COIL DOMAIN-CONTAINING PROTEIN 124"/>
    <property type="match status" value="1"/>
</dbReference>
<dbReference type="GO" id="GO:0006366">
    <property type="term" value="P:transcription by RNA polymerase II"/>
    <property type="evidence" value="ECO:0007669"/>
    <property type="project" value="TreeGrafter"/>
</dbReference>
<gene>
    <name evidence="4" type="ORF">ECPE_LOCUS14894</name>
</gene>